<name>A0A699YLK5_HAELA</name>
<dbReference type="Proteomes" id="UP000485058">
    <property type="component" value="Unassembled WGS sequence"/>
</dbReference>
<reference evidence="2 3" key="1">
    <citation type="submission" date="2020-02" db="EMBL/GenBank/DDBJ databases">
        <title>Draft genome sequence of Haematococcus lacustris strain NIES-144.</title>
        <authorList>
            <person name="Morimoto D."/>
            <person name="Nakagawa S."/>
            <person name="Yoshida T."/>
            <person name="Sawayama S."/>
        </authorList>
    </citation>
    <scope>NUCLEOTIDE SEQUENCE [LARGE SCALE GENOMIC DNA]</scope>
    <source>
        <strain evidence="2 3">NIES-144</strain>
    </source>
</reference>
<feature type="chain" id="PRO_5025644406" evidence="1">
    <location>
        <begin position="17"/>
        <end position="134"/>
    </location>
</feature>
<sequence length="134" mass="14732">MCCWATHPVPKLPGLALPVLTPAQCYQQQQGQGSGQPEQGCTAVGLSWCQCQFGLAEVVLQWQRQWTQLATWSQHLPAAVTHGGWREKKASGAVTQGLPAQATWQAESDTILQMAHQARLPRLKRLSSLVFKCL</sequence>
<dbReference type="AlphaFoldDB" id="A0A699YLK5"/>
<evidence type="ECO:0000313" key="3">
    <source>
        <dbReference type="Proteomes" id="UP000485058"/>
    </source>
</evidence>
<dbReference type="EMBL" id="BLLF01000062">
    <property type="protein sequence ID" value="GFH06899.1"/>
    <property type="molecule type" value="Genomic_DNA"/>
</dbReference>
<feature type="signal peptide" evidence="1">
    <location>
        <begin position="1"/>
        <end position="16"/>
    </location>
</feature>
<evidence type="ECO:0000313" key="2">
    <source>
        <dbReference type="EMBL" id="GFH06899.1"/>
    </source>
</evidence>
<evidence type="ECO:0000256" key="1">
    <source>
        <dbReference type="SAM" id="SignalP"/>
    </source>
</evidence>
<gene>
    <name evidence="2" type="ORF">HaLaN_01615</name>
</gene>
<protein>
    <submittedName>
        <fullName evidence="2">Uncharacterized protein</fullName>
    </submittedName>
</protein>
<accession>A0A699YLK5</accession>
<keyword evidence="3" id="KW-1185">Reference proteome</keyword>
<organism evidence="2 3">
    <name type="scientific">Haematococcus lacustris</name>
    <name type="common">Green alga</name>
    <name type="synonym">Haematococcus pluvialis</name>
    <dbReference type="NCBI Taxonomy" id="44745"/>
    <lineage>
        <taxon>Eukaryota</taxon>
        <taxon>Viridiplantae</taxon>
        <taxon>Chlorophyta</taxon>
        <taxon>core chlorophytes</taxon>
        <taxon>Chlorophyceae</taxon>
        <taxon>CS clade</taxon>
        <taxon>Chlamydomonadales</taxon>
        <taxon>Haematococcaceae</taxon>
        <taxon>Haematococcus</taxon>
    </lineage>
</organism>
<proteinExistence type="predicted"/>
<keyword evidence="1" id="KW-0732">Signal</keyword>
<comment type="caution">
    <text evidence="2">The sequence shown here is derived from an EMBL/GenBank/DDBJ whole genome shotgun (WGS) entry which is preliminary data.</text>
</comment>